<gene>
    <name evidence="2" type="ORF">FOY91_00825</name>
</gene>
<evidence type="ECO:0000313" key="2">
    <source>
        <dbReference type="EMBL" id="TVV77338.1"/>
    </source>
</evidence>
<dbReference type="RefSeq" id="WP_145147138.1">
    <property type="nucleotide sequence ID" value="NZ_VNIM01000002.1"/>
</dbReference>
<keyword evidence="3" id="KW-1185">Reference proteome</keyword>
<organism evidence="2 3">
    <name type="scientific">Alterirhizorhabdus solaris</name>
    <dbReference type="NCBI Taxonomy" id="2529389"/>
    <lineage>
        <taxon>Bacteria</taxon>
        <taxon>Pseudomonadati</taxon>
        <taxon>Pseudomonadota</taxon>
        <taxon>Alphaproteobacteria</taxon>
        <taxon>Sphingomonadales</taxon>
        <taxon>Rhizorhabdaceae</taxon>
        <taxon>Alterirhizorhabdus</taxon>
    </lineage>
</organism>
<reference evidence="2 3" key="1">
    <citation type="submission" date="2019-07" db="EMBL/GenBank/DDBJ databases">
        <title>Sphingomonas solaris sp. nov., isolated from a solar panel from Boston, Massachusetts.</title>
        <authorList>
            <person name="Tanner K."/>
            <person name="Pascual J."/>
            <person name="Mancuso C."/>
            <person name="Pereto J."/>
            <person name="Khalil A."/>
            <person name="Vilanova C."/>
        </authorList>
    </citation>
    <scope>NUCLEOTIDE SEQUENCE [LARGE SCALE GENOMIC DNA]</scope>
    <source>
        <strain evidence="2 3">R4DWN</strain>
    </source>
</reference>
<name>A0A558RDA1_9SPHN</name>
<protein>
    <submittedName>
        <fullName evidence="2">Uncharacterized protein</fullName>
    </submittedName>
</protein>
<evidence type="ECO:0000313" key="3">
    <source>
        <dbReference type="Proteomes" id="UP000318681"/>
    </source>
</evidence>
<dbReference type="OrthoDB" id="7411232at2"/>
<evidence type="ECO:0000256" key="1">
    <source>
        <dbReference type="SAM" id="Phobius"/>
    </source>
</evidence>
<comment type="caution">
    <text evidence="2">The sequence shown here is derived from an EMBL/GenBank/DDBJ whole genome shotgun (WGS) entry which is preliminary data.</text>
</comment>
<feature type="transmembrane region" description="Helical" evidence="1">
    <location>
        <begin position="12"/>
        <end position="33"/>
    </location>
</feature>
<accession>A0A558RDA1</accession>
<dbReference type="Proteomes" id="UP000318681">
    <property type="component" value="Unassembled WGS sequence"/>
</dbReference>
<proteinExistence type="predicted"/>
<keyword evidence="1" id="KW-0812">Transmembrane</keyword>
<sequence length="182" mass="19173">MAEIPIERKTKGIAWWVWLLIALLIAAILWWLLAGRDDDGVAQPQAPAAVSQTAVVPTGGEQAAAEPITDLGTLLTGTDDAVVGRQVQLTNVPAGDVPADAGFWITGENGAREYVILHEVRTPNTPIEGKIDVNKGDRLDITGTVRSASEGVPKDAAIPGPTAPLPDGVKHYIDAESVTKTQ</sequence>
<keyword evidence="1" id="KW-1133">Transmembrane helix</keyword>
<keyword evidence="1" id="KW-0472">Membrane</keyword>
<dbReference type="EMBL" id="VNIM01000002">
    <property type="protein sequence ID" value="TVV77338.1"/>
    <property type="molecule type" value="Genomic_DNA"/>
</dbReference>
<dbReference type="AlphaFoldDB" id="A0A558RDA1"/>